<organism evidence="2 3">
    <name type="scientific">Elaeophora elaphi</name>
    <dbReference type="NCBI Taxonomy" id="1147741"/>
    <lineage>
        <taxon>Eukaryota</taxon>
        <taxon>Metazoa</taxon>
        <taxon>Ecdysozoa</taxon>
        <taxon>Nematoda</taxon>
        <taxon>Chromadorea</taxon>
        <taxon>Rhabditida</taxon>
        <taxon>Spirurina</taxon>
        <taxon>Spiruromorpha</taxon>
        <taxon>Filarioidea</taxon>
        <taxon>Onchocercidae</taxon>
        <taxon>Elaeophora</taxon>
    </lineage>
</organism>
<dbReference type="STRING" id="1147741.A0A0R3RT49"/>
<name>A0A0R3RT49_9BILA</name>
<evidence type="ECO:0000313" key="2">
    <source>
        <dbReference type="Proteomes" id="UP000050640"/>
    </source>
</evidence>
<protein>
    <submittedName>
        <fullName evidence="3">BTB domain-containing protein</fullName>
    </submittedName>
</protein>
<evidence type="ECO:0000313" key="3">
    <source>
        <dbReference type="WBParaSite" id="EEL_0000509201-mRNA-1"/>
    </source>
</evidence>
<dbReference type="Gene3D" id="3.30.710.10">
    <property type="entry name" value="Potassium Channel Kv1.1, Chain A"/>
    <property type="match status" value="1"/>
</dbReference>
<dbReference type="Proteomes" id="UP000050640">
    <property type="component" value="Unplaced"/>
</dbReference>
<dbReference type="SUPFAM" id="SSF54695">
    <property type="entry name" value="POZ domain"/>
    <property type="match status" value="1"/>
</dbReference>
<feature type="domain" description="BTB" evidence="1">
    <location>
        <begin position="221"/>
        <end position="304"/>
    </location>
</feature>
<keyword evidence="2" id="KW-1185">Reference proteome</keyword>
<dbReference type="AlphaFoldDB" id="A0A0R3RT49"/>
<sequence>MAPYIFPNYFENSTGLDEFGDVKFNDIQFQHNFRIHRNSIQAVTEVGSSLQSFVPMIVYHRHVWWNYGYKLTLEQDECFSLLLKSLGPIANPEKKVPRGAIGNNAPKNQKPPPAFNIRVAVSVKNNEILEAITEGELVESLHANDYICSKLISQSILQELIKKHEFIILNISLNVNKNYFNIEELIQSSIATPTEYSFSLTSVDSENHDLLEAVLKCERSCDADFVFTRGSGANNDATSYHVHKSILKRRSFMLEAILRQKYSLPTDQLLVIDTEDRIIFPHLTDDDMKFLLTYLYSGEIILPKFDGFARVGRILSLLIDREQLVNIFIQWQKLIVENLLQIEKKKDNDLIVEESFKALISVFSAPYGALPYAKRMALSLLADQIIKSNEALVQKYSEESQYCHYQIGHFMEIALKLKRLIASVKKLPQPL</sequence>
<dbReference type="InterPro" id="IPR000210">
    <property type="entry name" value="BTB/POZ_dom"/>
</dbReference>
<proteinExistence type="predicted"/>
<dbReference type="InterPro" id="IPR011333">
    <property type="entry name" value="SKP1/BTB/POZ_sf"/>
</dbReference>
<accession>A0A0R3RT49</accession>
<dbReference type="WBParaSite" id="EEL_0000509201-mRNA-1">
    <property type="protein sequence ID" value="EEL_0000509201-mRNA-1"/>
    <property type="gene ID" value="EEL_0000509201"/>
</dbReference>
<reference evidence="3" key="1">
    <citation type="submission" date="2017-02" db="UniProtKB">
        <authorList>
            <consortium name="WormBaseParasite"/>
        </authorList>
    </citation>
    <scope>IDENTIFICATION</scope>
</reference>
<dbReference type="CDD" id="cd18186">
    <property type="entry name" value="BTB_POZ_ZBTB_KLHL-like"/>
    <property type="match status" value="1"/>
</dbReference>
<dbReference type="PROSITE" id="PS50097">
    <property type="entry name" value="BTB"/>
    <property type="match status" value="1"/>
</dbReference>
<evidence type="ECO:0000259" key="1">
    <source>
        <dbReference type="PROSITE" id="PS50097"/>
    </source>
</evidence>